<name>A0ABW1TTZ7_9BURK</name>
<keyword evidence="3" id="KW-1185">Reference proteome</keyword>
<dbReference type="InterPro" id="IPR052345">
    <property type="entry name" value="Rad_response_metalloprotease"/>
</dbReference>
<evidence type="ECO:0000313" key="3">
    <source>
        <dbReference type="Proteomes" id="UP001596270"/>
    </source>
</evidence>
<protein>
    <submittedName>
        <fullName evidence="2">ImmA/IrrE family metallo-endopeptidase</fullName>
    </submittedName>
</protein>
<reference evidence="3" key="1">
    <citation type="journal article" date="2019" name="Int. J. Syst. Evol. Microbiol.">
        <title>The Global Catalogue of Microorganisms (GCM) 10K type strain sequencing project: providing services to taxonomists for standard genome sequencing and annotation.</title>
        <authorList>
            <consortium name="The Broad Institute Genomics Platform"/>
            <consortium name="The Broad Institute Genome Sequencing Center for Infectious Disease"/>
            <person name="Wu L."/>
            <person name="Ma J."/>
        </authorList>
    </citation>
    <scope>NUCLEOTIDE SEQUENCE [LARGE SCALE GENOMIC DNA]</scope>
    <source>
        <strain evidence="3">CCUG 39402</strain>
    </source>
</reference>
<dbReference type="Pfam" id="PF06114">
    <property type="entry name" value="Peptidase_M78"/>
    <property type="match status" value="1"/>
</dbReference>
<dbReference type="PANTHER" id="PTHR43236">
    <property type="entry name" value="ANTITOXIN HIGA1"/>
    <property type="match status" value="1"/>
</dbReference>
<sequence length="374" mass="41247">MNSISDHLSSRRLTVNTAAKNAGLSVERFQAVASGSEATLSEMRGIAKALRVPLSTLVDDAPAEPIKVLFRQTLGQREFKVSTSVDVISEQIRDTLIIAEGLPKNTSWLDLFRGIKPTLEAAEGFAELFRKAFGQLDDQEPFDHLPRVAHELGIYLLYCRDSSVEGVSAIVAERAIILLGPRNFKPRMLFTIAHEVGHLVAHHDKRDGGYAMLDREADFNGIPKSSNREEEKFADAFASSLVLPRHGVLVAVKAIREQLKATGPLGDIEILWLAHLFNVSFEVAARRCEQLQLLPPRGARALYQRLMDDFTNPERRAEELGIPKRAEIEMDVSPSLLLAAVQKVRSGDLSIGRAAELLNVPVSKLFVANTESAV</sequence>
<dbReference type="Gene3D" id="1.10.10.2910">
    <property type="match status" value="1"/>
</dbReference>
<evidence type="ECO:0000259" key="1">
    <source>
        <dbReference type="Pfam" id="PF06114"/>
    </source>
</evidence>
<gene>
    <name evidence="2" type="ORF">ACFQND_05985</name>
</gene>
<accession>A0ABW1TTZ7</accession>
<feature type="domain" description="IrrE N-terminal-like" evidence="1">
    <location>
        <begin position="151"/>
        <end position="288"/>
    </location>
</feature>
<evidence type="ECO:0000313" key="2">
    <source>
        <dbReference type="EMBL" id="MFC6280780.1"/>
    </source>
</evidence>
<comment type="caution">
    <text evidence="2">The sequence shown here is derived from an EMBL/GenBank/DDBJ whole genome shotgun (WGS) entry which is preliminary data.</text>
</comment>
<dbReference type="Proteomes" id="UP001596270">
    <property type="component" value="Unassembled WGS sequence"/>
</dbReference>
<dbReference type="RefSeq" id="WP_371435743.1">
    <property type="nucleotide sequence ID" value="NZ_JBHSRS010000013.1"/>
</dbReference>
<dbReference type="InterPro" id="IPR010359">
    <property type="entry name" value="IrrE_HExxH"/>
</dbReference>
<organism evidence="2 3">
    <name type="scientific">Polaromonas aquatica</name>
    <dbReference type="NCBI Taxonomy" id="332657"/>
    <lineage>
        <taxon>Bacteria</taxon>
        <taxon>Pseudomonadati</taxon>
        <taxon>Pseudomonadota</taxon>
        <taxon>Betaproteobacteria</taxon>
        <taxon>Burkholderiales</taxon>
        <taxon>Comamonadaceae</taxon>
        <taxon>Polaromonas</taxon>
    </lineage>
</organism>
<dbReference type="PANTHER" id="PTHR43236:SF2">
    <property type="entry name" value="BLL0069 PROTEIN"/>
    <property type="match status" value="1"/>
</dbReference>
<proteinExistence type="predicted"/>
<dbReference type="EMBL" id="JBHSRS010000013">
    <property type="protein sequence ID" value="MFC6280780.1"/>
    <property type="molecule type" value="Genomic_DNA"/>
</dbReference>